<protein>
    <recommendedName>
        <fullName evidence="8">Tetratricopeptide SHNi-TPR domain-containing protein</fullName>
    </recommendedName>
</protein>
<gene>
    <name evidence="9" type="ORF">I316_06190</name>
</gene>
<reference evidence="10" key="2">
    <citation type="submission" date="2013-12" db="EMBL/GenBank/DDBJ databases">
        <title>Evolution of pathogenesis and genome organization in the Tremellales.</title>
        <authorList>
            <person name="Cuomo C."/>
            <person name="Litvintseva A."/>
            <person name="Heitman J."/>
            <person name="Chen Y."/>
            <person name="Sun S."/>
            <person name="Springer D."/>
            <person name="Dromer F."/>
            <person name="Young S."/>
            <person name="Zeng Q."/>
            <person name="Chapman S."/>
            <person name="Gujja S."/>
            <person name="Saif S."/>
            <person name="Birren B."/>
        </authorList>
    </citation>
    <scope>NUCLEOTIDE SEQUENCE [LARGE SCALE GENOMIC DNA]</scope>
    <source>
        <strain evidence="10">BCC8398</strain>
    </source>
</reference>
<evidence type="ECO:0000259" key="8">
    <source>
        <dbReference type="Pfam" id="PF10516"/>
    </source>
</evidence>
<keyword evidence="10" id="KW-1185">Reference proteome</keyword>
<proteinExistence type="inferred from homology"/>
<dbReference type="STRING" id="1296120.A0A1B9GLR2"/>
<organism evidence="9 10">
    <name type="scientific">Kwoniella heveanensis BCC8398</name>
    <dbReference type="NCBI Taxonomy" id="1296120"/>
    <lineage>
        <taxon>Eukaryota</taxon>
        <taxon>Fungi</taxon>
        <taxon>Dikarya</taxon>
        <taxon>Basidiomycota</taxon>
        <taxon>Agaricomycotina</taxon>
        <taxon>Tremellomycetes</taxon>
        <taxon>Tremellales</taxon>
        <taxon>Cryptococcaceae</taxon>
        <taxon>Kwoniella</taxon>
    </lineage>
</organism>
<dbReference type="InterPro" id="IPR051730">
    <property type="entry name" value="NASP-like"/>
</dbReference>
<keyword evidence="5" id="KW-0539">Nucleus</keyword>
<dbReference type="Gene3D" id="1.25.40.10">
    <property type="entry name" value="Tetratricopeptide repeat domain"/>
    <property type="match status" value="1"/>
</dbReference>
<evidence type="ECO:0000256" key="3">
    <source>
        <dbReference type="ARBA" id="ARBA00022737"/>
    </source>
</evidence>
<feature type="compositionally biased region" description="Basic and acidic residues" evidence="7">
    <location>
        <begin position="77"/>
        <end position="86"/>
    </location>
</feature>
<feature type="repeat" description="TPR" evidence="6">
    <location>
        <begin position="195"/>
        <end position="228"/>
    </location>
</feature>
<feature type="region of interest" description="Disordered" evidence="7">
    <location>
        <begin position="450"/>
        <end position="480"/>
    </location>
</feature>
<dbReference type="AlphaFoldDB" id="A0A1B9GLR2"/>
<evidence type="ECO:0000256" key="6">
    <source>
        <dbReference type="PROSITE-ProRule" id="PRU00339"/>
    </source>
</evidence>
<dbReference type="EMBL" id="KV700130">
    <property type="protein sequence ID" value="OCF32034.1"/>
    <property type="molecule type" value="Genomic_DNA"/>
</dbReference>
<feature type="region of interest" description="Disordered" evidence="7">
    <location>
        <begin position="74"/>
        <end position="157"/>
    </location>
</feature>
<dbReference type="GO" id="GO:0042393">
    <property type="term" value="F:histone binding"/>
    <property type="evidence" value="ECO:0007669"/>
    <property type="project" value="TreeGrafter"/>
</dbReference>
<dbReference type="GO" id="GO:0006335">
    <property type="term" value="P:DNA replication-dependent chromatin assembly"/>
    <property type="evidence" value="ECO:0007669"/>
    <property type="project" value="TreeGrafter"/>
</dbReference>
<dbReference type="PANTHER" id="PTHR15081">
    <property type="entry name" value="NUCLEAR AUTOANTIGENIC SPERM PROTEIN NASP -RELATED"/>
    <property type="match status" value="1"/>
</dbReference>
<feature type="compositionally biased region" description="Basic and acidic residues" evidence="7">
    <location>
        <begin position="459"/>
        <end position="480"/>
    </location>
</feature>
<dbReference type="InterPro" id="IPR019544">
    <property type="entry name" value="Tetratricopeptide_SHNi-TPR_dom"/>
</dbReference>
<dbReference type="PROSITE" id="PS50005">
    <property type="entry name" value="TPR"/>
    <property type="match status" value="1"/>
</dbReference>
<feature type="compositionally biased region" description="Acidic residues" evidence="7">
    <location>
        <begin position="106"/>
        <end position="116"/>
    </location>
</feature>
<evidence type="ECO:0000313" key="9">
    <source>
        <dbReference type="EMBL" id="OCF32034.1"/>
    </source>
</evidence>
<dbReference type="PANTHER" id="PTHR15081:SF1">
    <property type="entry name" value="NUCLEAR AUTOANTIGENIC SPERM PROTEIN"/>
    <property type="match status" value="1"/>
</dbReference>
<name>A0A1B9GLR2_9TREE</name>
<evidence type="ECO:0000256" key="1">
    <source>
        <dbReference type="ARBA" id="ARBA00004123"/>
    </source>
</evidence>
<dbReference type="InterPro" id="IPR019734">
    <property type="entry name" value="TPR_rpt"/>
</dbReference>
<feature type="compositionally biased region" description="Acidic residues" evidence="7">
    <location>
        <begin position="145"/>
        <end position="157"/>
    </location>
</feature>
<evidence type="ECO:0000256" key="5">
    <source>
        <dbReference type="ARBA" id="ARBA00023242"/>
    </source>
</evidence>
<dbReference type="Pfam" id="PF10516">
    <property type="entry name" value="SHNi-TPR"/>
    <property type="match status" value="1"/>
</dbReference>
<dbReference type="SUPFAM" id="SSF48452">
    <property type="entry name" value="TPR-like"/>
    <property type="match status" value="1"/>
</dbReference>
<comment type="subcellular location">
    <subcellularLocation>
        <location evidence="1">Nucleus</location>
    </subcellularLocation>
</comment>
<feature type="domain" description="Tetratricopeptide SHNi-TPR" evidence="8">
    <location>
        <begin position="195"/>
        <end position="232"/>
    </location>
</feature>
<dbReference type="GO" id="GO:0005654">
    <property type="term" value="C:nucleoplasm"/>
    <property type="evidence" value="ECO:0007669"/>
    <property type="project" value="TreeGrafter"/>
</dbReference>
<sequence>MNPSSNEDVKAKADKLVGEGKKAIALKQWEEGVTKYGEALDLMRQLVGEFDPQMAPLLLSYGKALYELAFSQQGVMGKEEPSKEADDAGAAATSDNLTTKGNFVFSDDEAETEAEAEAGPSEAASASLTPAPPAQGQGDQGQEQEQGEGEEDEEPEDDYNAAWEVLDVARTIYQKIVEDKTKEDDNNKEDKLNLAECYVALGDVSCETENFPQAVQDYTSALEIKSALLPASSRALASVHYQLATVLEFTPNRRSDSLCHVEKALESFKLRLQELKSASASASASDASSKEAAALTVSEEVSKLNEKERENEIKDVEALMGDLEVKIEELKAAPPAGDIVSESINHLLGQSGGIASGSGTSGVDNGPVNDLTSMVKKKKPKAVAAAAAAVNNAAATTAAAVQSLSEGAKQLAENFQSQVQETATAAAAAAAEPVVEQVKEKVGEGAAVVGEAAQSAGEGLKRDVEGEGEEGRAAKKARTE</sequence>
<evidence type="ECO:0000256" key="4">
    <source>
        <dbReference type="ARBA" id="ARBA00022803"/>
    </source>
</evidence>
<dbReference type="InterPro" id="IPR011990">
    <property type="entry name" value="TPR-like_helical_dom_sf"/>
</dbReference>
<reference evidence="9 10" key="1">
    <citation type="submission" date="2013-07" db="EMBL/GenBank/DDBJ databases">
        <title>The Genome Sequence of Cryptococcus heveanensis BCC8398.</title>
        <authorList>
            <consortium name="The Broad Institute Genome Sequencing Platform"/>
            <person name="Cuomo C."/>
            <person name="Litvintseva A."/>
            <person name="Chen Y."/>
            <person name="Heitman J."/>
            <person name="Sun S."/>
            <person name="Springer D."/>
            <person name="Dromer F."/>
            <person name="Young S.K."/>
            <person name="Zeng Q."/>
            <person name="Gargeya S."/>
            <person name="Fitzgerald M."/>
            <person name="Abouelleil A."/>
            <person name="Alvarado L."/>
            <person name="Berlin A.M."/>
            <person name="Chapman S.B."/>
            <person name="Dewar J."/>
            <person name="Goldberg J."/>
            <person name="Griggs A."/>
            <person name="Gujja S."/>
            <person name="Hansen M."/>
            <person name="Howarth C."/>
            <person name="Imamovic A."/>
            <person name="Larimer J."/>
            <person name="McCowan C."/>
            <person name="Murphy C."/>
            <person name="Pearson M."/>
            <person name="Priest M."/>
            <person name="Roberts A."/>
            <person name="Saif S."/>
            <person name="Shea T."/>
            <person name="Sykes S."/>
            <person name="Wortman J."/>
            <person name="Nusbaum C."/>
            <person name="Birren B."/>
        </authorList>
    </citation>
    <scope>NUCLEOTIDE SEQUENCE [LARGE SCALE GENOMIC DNA]</scope>
    <source>
        <strain evidence="9 10">BCC8398</strain>
    </source>
</reference>
<feature type="compositionally biased region" description="Low complexity" evidence="7">
    <location>
        <begin position="117"/>
        <end position="144"/>
    </location>
</feature>
<evidence type="ECO:0000256" key="7">
    <source>
        <dbReference type="SAM" id="MobiDB-lite"/>
    </source>
</evidence>
<comment type="similarity">
    <text evidence="2">Belongs to the NASP family.</text>
</comment>
<dbReference type="GO" id="GO:0034080">
    <property type="term" value="P:CENP-A containing chromatin assembly"/>
    <property type="evidence" value="ECO:0007669"/>
    <property type="project" value="TreeGrafter"/>
</dbReference>
<accession>A0A1B9GLR2</accession>
<keyword evidence="4 6" id="KW-0802">TPR repeat</keyword>
<evidence type="ECO:0000256" key="2">
    <source>
        <dbReference type="ARBA" id="ARBA00008402"/>
    </source>
</evidence>
<keyword evidence="3" id="KW-0677">Repeat</keyword>
<evidence type="ECO:0000313" key="10">
    <source>
        <dbReference type="Proteomes" id="UP000092666"/>
    </source>
</evidence>
<dbReference type="OrthoDB" id="5587616at2759"/>
<dbReference type="Proteomes" id="UP000092666">
    <property type="component" value="Unassembled WGS sequence"/>
</dbReference>